<dbReference type="PANTHER" id="PTHR43765">
    <property type="entry name" value="2-DEHYDROPANTOATE 2-REDUCTASE-RELATED"/>
    <property type="match status" value="1"/>
</dbReference>
<dbReference type="InterPro" id="IPR013752">
    <property type="entry name" value="KPA_reductase"/>
</dbReference>
<dbReference type="NCBIfam" id="TIGR00745">
    <property type="entry name" value="apbA_panE"/>
    <property type="match status" value="1"/>
</dbReference>
<evidence type="ECO:0000313" key="8">
    <source>
        <dbReference type="EMBL" id="KAK4643016.1"/>
    </source>
</evidence>
<dbReference type="RefSeq" id="XP_062731992.1">
    <property type="nucleotide sequence ID" value="XM_062871779.1"/>
</dbReference>
<feature type="domain" description="Ketopantoate reductase N-terminal" evidence="6">
    <location>
        <begin position="8"/>
        <end position="179"/>
    </location>
</feature>
<feature type="domain" description="Ketopantoate reductase C-terminal" evidence="7">
    <location>
        <begin position="211"/>
        <end position="345"/>
    </location>
</feature>
<dbReference type="PANTHER" id="PTHR43765:SF2">
    <property type="entry name" value="2-DEHYDROPANTOATE 2-REDUCTASE"/>
    <property type="match status" value="1"/>
</dbReference>
<sequence>MLLSDRAIHILGVGNLGKYVAHALATHYPRLPVTLIFRKKDSYDKFVDGGRKITKWVDEHTQDSKSGFRAEWIGQSRPGSPHISNLIVATKGQQTLTPVGFLSPRLDRNSTVLLLQNGMGVKEELDSQILAFRSPEHRPSYWAGVCSTGVFGRGDPTRPVCPFTFQVAGTGPLNIGPFSESQEIEKKHPLRRALEKCHPTLRTEFLDNEKIKLARLRKLVMNAVINPLTVVHRCPNGWLRSLERFRALPDHPVTGITAEYRPSSLVAEIGPIVRAVLDLPSGNPKLDEAWSDLALLREALLLADRTGENQSSMLQDVEGGRETEIDYICGWLIKKARELGLKCPRGTQNLYHYIKFRKWENGEELKRLGPSPRGAASVEDMKAMDEFIGGRNMVTVEKPEWLKAKVTIETPEWLKPKPVSKGDKPWGKAPKRANKYMAKAQGPGKGKVKPTASI</sequence>
<dbReference type="Proteomes" id="UP001322138">
    <property type="component" value="Unassembled WGS sequence"/>
</dbReference>
<proteinExistence type="inferred from homology"/>
<keyword evidence="3" id="KW-0521">NADP</keyword>
<gene>
    <name evidence="8" type="primary">PAN5</name>
    <name evidence="8" type="ORF">QC761_000300</name>
</gene>
<evidence type="ECO:0000259" key="6">
    <source>
        <dbReference type="Pfam" id="PF02558"/>
    </source>
</evidence>
<comment type="similarity">
    <text evidence="1">Belongs to the ketopantoate reductase family.</text>
</comment>
<dbReference type="SUPFAM" id="SSF51735">
    <property type="entry name" value="NAD(P)-binding Rossmann-fold domains"/>
    <property type="match status" value="1"/>
</dbReference>
<evidence type="ECO:0000256" key="2">
    <source>
        <dbReference type="ARBA" id="ARBA00013014"/>
    </source>
</evidence>
<dbReference type="Gene3D" id="3.40.50.720">
    <property type="entry name" value="NAD(P)-binding Rossmann-like Domain"/>
    <property type="match status" value="1"/>
</dbReference>
<dbReference type="InterPro" id="IPR013332">
    <property type="entry name" value="KPR_N"/>
</dbReference>
<evidence type="ECO:0000256" key="4">
    <source>
        <dbReference type="ARBA" id="ARBA00023002"/>
    </source>
</evidence>
<dbReference type="InterPro" id="IPR013328">
    <property type="entry name" value="6PGD_dom2"/>
</dbReference>
<dbReference type="InterPro" id="IPR036291">
    <property type="entry name" value="NAD(P)-bd_dom_sf"/>
</dbReference>
<dbReference type="Pfam" id="PF08546">
    <property type="entry name" value="ApbA_C"/>
    <property type="match status" value="1"/>
</dbReference>
<keyword evidence="4" id="KW-0560">Oxidoreductase</keyword>
<name>A0ABR0FGE0_9PEZI</name>
<evidence type="ECO:0000256" key="1">
    <source>
        <dbReference type="ARBA" id="ARBA00007870"/>
    </source>
</evidence>
<dbReference type="InterPro" id="IPR003710">
    <property type="entry name" value="ApbA"/>
</dbReference>
<dbReference type="EC" id="1.1.1.169" evidence="2"/>
<comment type="caution">
    <text evidence="8">The sequence shown here is derived from an EMBL/GenBank/DDBJ whole genome shotgun (WGS) entry which is preliminary data.</text>
</comment>
<protein>
    <recommendedName>
        <fullName evidence="2">2-dehydropantoate 2-reductase</fullName>
        <ecNumber evidence="2">1.1.1.169</ecNumber>
    </recommendedName>
    <alternativeName>
        <fullName evidence="5">Ketopantoate reductase</fullName>
    </alternativeName>
</protein>
<dbReference type="Pfam" id="PF02558">
    <property type="entry name" value="ApbA"/>
    <property type="match status" value="1"/>
</dbReference>
<dbReference type="InterPro" id="IPR050838">
    <property type="entry name" value="Ketopantoate_reductase"/>
</dbReference>
<organism evidence="8 9">
    <name type="scientific">Podospora bellae-mahoneyi</name>
    <dbReference type="NCBI Taxonomy" id="2093777"/>
    <lineage>
        <taxon>Eukaryota</taxon>
        <taxon>Fungi</taxon>
        <taxon>Dikarya</taxon>
        <taxon>Ascomycota</taxon>
        <taxon>Pezizomycotina</taxon>
        <taxon>Sordariomycetes</taxon>
        <taxon>Sordariomycetidae</taxon>
        <taxon>Sordariales</taxon>
        <taxon>Podosporaceae</taxon>
        <taxon>Podospora</taxon>
    </lineage>
</organism>
<dbReference type="InterPro" id="IPR008927">
    <property type="entry name" value="6-PGluconate_DH-like_C_sf"/>
</dbReference>
<evidence type="ECO:0000256" key="3">
    <source>
        <dbReference type="ARBA" id="ARBA00022857"/>
    </source>
</evidence>
<evidence type="ECO:0000259" key="7">
    <source>
        <dbReference type="Pfam" id="PF08546"/>
    </source>
</evidence>
<keyword evidence="9" id="KW-1185">Reference proteome</keyword>
<dbReference type="Gene3D" id="1.10.1040.10">
    <property type="entry name" value="N-(1-d-carboxylethyl)-l-norvaline Dehydrogenase, domain 2"/>
    <property type="match status" value="1"/>
</dbReference>
<accession>A0ABR0FGE0</accession>
<reference evidence="8 9" key="1">
    <citation type="journal article" date="2023" name="bioRxiv">
        <title>High-quality genome assemblies of four members of thePodospora anserinaspecies complex.</title>
        <authorList>
            <person name="Ament-Velasquez S.L."/>
            <person name="Vogan A.A."/>
            <person name="Wallerman O."/>
            <person name="Hartmann F."/>
            <person name="Gautier V."/>
            <person name="Silar P."/>
            <person name="Giraud T."/>
            <person name="Johannesson H."/>
        </authorList>
    </citation>
    <scope>NUCLEOTIDE SEQUENCE [LARGE SCALE GENOMIC DNA]</scope>
    <source>
        <strain evidence="8 9">CBS 112042</strain>
    </source>
</reference>
<dbReference type="SUPFAM" id="SSF48179">
    <property type="entry name" value="6-phosphogluconate dehydrogenase C-terminal domain-like"/>
    <property type="match status" value="1"/>
</dbReference>
<dbReference type="GeneID" id="87890836"/>
<evidence type="ECO:0000313" key="9">
    <source>
        <dbReference type="Proteomes" id="UP001322138"/>
    </source>
</evidence>
<evidence type="ECO:0000256" key="5">
    <source>
        <dbReference type="ARBA" id="ARBA00032024"/>
    </source>
</evidence>
<dbReference type="EMBL" id="JAFFGZ010000006">
    <property type="protein sequence ID" value="KAK4643016.1"/>
    <property type="molecule type" value="Genomic_DNA"/>
</dbReference>